<feature type="compositionally biased region" description="Polar residues" evidence="2">
    <location>
        <begin position="40"/>
        <end position="50"/>
    </location>
</feature>
<dbReference type="EMBL" id="KN825074">
    <property type="protein sequence ID" value="KIK94949.1"/>
    <property type="molecule type" value="Genomic_DNA"/>
</dbReference>
<feature type="compositionally biased region" description="Acidic residues" evidence="2">
    <location>
        <begin position="69"/>
        <end position="80"/>
    </location>
</feature>
<keyword evidence="4" id="KW-1185">Reference proteome</keyword>
<feature type="compositionally biased region" description="Polar residues" evidence="2">
    <location>
        <begin position="1"/>
        <end position="12"/>
    </location>
</feature>
<feature type="coiled-coil region" evidence="1">
    <location>
        <begin position="266"/>
        <end position="300"/>
    </location>
</feature>
<proteinExistence type="predicted"/>
<dbReference type="AlphaFoldDB" id="A0A0D0E2R4"/>
<dbReference type="STRING" id="930991.A0A0D0E2R4"/>
<gene>
    <name evidence="3" type="ORF">PAXRUDRAFT_417386</name>
</gene>
<reference evidence="3 4" key="1">
    <citation type="submission" date="2014-04" db="EMBL/GenBank/DDBJ databases">
        <authorList>
            <consortium name="DOE Joint Genome Institute"/>
            <person name="Kuo A."/>
            <person name="Kohler A."/>
            <person name="Jargeat P."/>
            <person name="Nagy L.G."/>
            <person name="Floudas D."/>
            <person name="Copeland A."/>
            <person name="Barry K.W."/>
            <person name="Cichocki N."/>
            <person name="Veneault-Fourrey C."/>
            <person name="LaButti K."/>
            <person name="Lindquist E.A."/>
            <person name="Lipzen A."/>
            <person name="Lundell T."/>
            <person name="Morin E."/>
            <person name="Murat C."/>
            <person name="Sun H."/>
            <person name="Tunlid A."/>
            <person name="Henrissat B."/>
            <person name="Grigoriev I.V."/>
            <person name="Hibbett D.S."/>
            <person name="Martin F."/>
            <person name="Nordberg H.P."/>
            <person name="Cantor M.N."/>
            <person name="Hua S.X."/>
        </authorList>
    </citation>
    <scope>NUCLEOTIDE SEQUENCE [LARGE SCALE GENOMIC DNA]</scope>
    <source>
        <strain evidence="3 4">Ve08.2h10</strain>
    </source>
</reference>
<evidence type="ECO:0000256" key="2">
    <source>
        <dbReference type="SAM" id="MobiDB-lite"/>
    </source>
</evidence>
<dbReference type="PANTHER" id="PTHR42032">
    <property type="entry name" value="YALI0E30679P"/>
    <property type="match status" value="1"/>
</dbReference>
<dbReference type="Proteomes" id="UP000054538">
    <property type="component" value="Unassembled WGS sequence"/>
</dbReference>
<accession>A0A0D0E2R4</accession>
<dbReference type="PANTHER" id="PTHR42032:SF1">
    <property type="entry name" value="YALI0E30679P"/>
    <property type="match status" value="1"/>
</dbReference>
<feature type="compositionally biased region" description="Polar residues" evidence="2">
    <location>
        <begin position="81"/>
        <end position="99"/>
    </location>
</feature>
<name>A0A0D0E2R4_9AGAM</name>
<evidence type="ECO:0000313" key="4">
    <source>
        <dbReference type="Proteomes" id="UP000054538"/>
    </source>
</evidence>
<dbReference type="InParanoid" id="A0A0D0E2R4"/>
<protein>
    <submittedName>
        <fullName evidence="3">Uncharacterized protein</fullName>
    </submittedName>
</protein>
<keyword evidence="1" id="KW-0175">Coiled coil</keyword>
<reference evidence="4" key="2">
    <citation type="submission" date="2015-01" db="EMBL/GenBank/DDBJ databases">
        <title>Evolutionary Origins and Diversification of the Mycorrhizal Mutualists.</title>
        <authorList>
            <consortium name="DOE Joint Genome Institute"/>
            <consortium name="Mycorrhizal Genomics Consortium"/>
            <person name="Kohler A."/>
            <person name="Kuo A."/>
            <person name="Nagy L.G."/>
            <person name="Floudas D."/>
            <person name="Copeland A."/>
            <person name="Barry K.W."/>
            <person name="Cichocki N."/>
            <person name="Veneault-Fourrey C."/>
            <person name="LaButti K."/>
            <person name="Lindquist E.A."/>
            <person name="Lipzen A."/>
            <person name="Lundell T."/>
            <person name="Morin E."/>
            <person name="Murat C."/>
            <person name="Riley R."/>
            <person name="Ohm R."/>
            <person name="Sun H."/>
            <person name="Tunlid A."/>
            <person name="Henrissat B."/>
            <person name="Grigoriev I.V."/>
            <person name="Hibbett D.S."/>
            <person name="Martin F."/>
        </authorList>
    </citation>
    <scope>NUCLEOTIDE SEQUENCE [LARGE SCALE GENOMIC DNA]</scope>
    <source>
        <strain evidence="4">Ve08.2h10</strain>
    </source>
</reference>
<dbReference type="Gene3D" id="1.10.287.1490">
    <property type="match status" value="1"/>
</dbReference>
<dbReference type="HOGENOM" id="CLU_037537_0_0_1"/>
<dbReference type="OrthoDB" id="10263751at2759"/>
<evidence type="ECO:0000313" key="3">
    <source>
        <dbReference type="EMBL" id="KIK94949.1"/>
    </source>
</evidence>
<organism evidence="3 4">
    <name type="scientific">Paxillus rubicundulus Ve08.2h10</name>
    <dbReference type="NCBI Taxonomy" id="930991"/>
    <lineage>
        <taxon>Eukaryota</taxon>
        <taxon>Fungi</taxon>
        <taxon>Dikarya</taxon>
        <taxon>Basidiomycota</taxon>
        <taxon>Agaricomycotina</taxon>
        <taxon>Agaricomycetes</taxon>
        <taxon>Agaricomycetidae</taxon>
        <taxon>Boletales</taxon>
        <taxon>Paxilineae</taxon>
        <taxon>Paxillaceae</taxon>
        <taxon>Paxillus</taxon>
    </lineage>
</organism>
<sequence length="472" mass="51984">MKGSILRQSLQRSDGGRKSPVDIKVGTSTNTEYFGDGPYNRSNKFNQTSIHGDGASFTSPSGSGVGSGEESDDPAPDFEETSGSASTTPPLSQYPSQGDSPEAASSRAWYEFDLSVVLALVSPIGNWLTGGDHVKNILLILLLIFYLHQIVEIPWSLYLMSRPRRASHTTSPKDASATDPYHRAASSELHSLELFYLTLSVLSPFLGTILLRTVLVSVSGPSAISWFSTSLFVLATGMRPWEHAIERLRQRTTDLQNVIYYPPSETQKTQARLEALVEQVAQLEAQLKSLKEQFKVLNTEIYEHVGDATEVMERVARKQEKKIETTRSSFETRLMKVEQGVDLLLETREIRADGATFYASVAGVSMFLSALTNQLSPLLPTWAPLHSRNKCPPSPRSSPKIGRPRAACKLETIPEISTFQPKSSRNLFSSLRIPGLGVALRIGDLATLPVRCVISYLLSGRIYTPRKPISPT</sequence>
<evidence type="ECO:0000256" key="1">
    <source>
        <dbReference type="SAM" id="Coils"/>
    </source>
</evidence>
<feature type="region of interest" description="Disordered" evidence="2">
    <location>
        <begin position="1"/>
        <end position="102"/>
    </location>
</feature>